<evidence type="ECO:0000256" key="2">
    <source>
        <dbReference type="ARBA" id="ARBA00009477"/>
    </source>
</evidence>
<evidence type="ECO:0000256" key="6">
    <source>
        <dbReference type="ARBA" id="ARBA00022692"/>
    </source>
</evidence>
<keyword evidence="3 9" id="KW-0813">Transport</keyword>
<dbReference type="Gene3D" id="1.10.287.470">
    <property type="entry name" value="Helix hairpin bin"/>
    <property type="match status" value="1"/>
</dbReference>
<dbReference type="EMBL" id="WWCK01000009">
    <property type="protein sequence ID" value="MYM70406.1"/>
    <property type="molecule type" value="Genomic_DNA"/>
</dbReference>
<keyword evidence="10" id="KW-0175">Coiled coil</keyword>
<name>A0A7X4GVK7_9BURK</name>
<keyword evidence="14" id="KW-1185">Reference proteome</keyword>
<feature type="domain" description="CzcB-like barrel-sandwich hybrid" evidence="11">
    <location>
        <begin position="82"/>
        <end position="331"/>
    </location>
</feature>
<accession>A0A7X4GVK7</accession>
<dbReference type="PANTHER" id="PTHR30386">
    <property type="entry name" value="MEMBRANE FUSION SUBUNIT OF EMRAB-TOLC MULTIDRUG EFFLUX PUMP"/>
    <property type="match status" value="1"/>
</dbReference>
<comment type="similarity">
    <text evidence="2 9">Belongs to the membrane fusion protein (MFP) (TC 8.A.1) family.</text>
</comment>
<evidence type="ECO:0000256" key="5">
    <source>
        <dbReference type="ARBA" id="ARBA00022519"/>
    </source>
</evidence>
<dbReference type="InterPro" id="IPR058647">
    <property type="entry name" value="BSH_CzcB-like"/>
</dbReference>
<reference evidence="13 14" key="1">
    <citation type="submission" date="2019-12" db="EMBL/GenBank/DDBJ databases">
        <title>Novel species isolated from a subtropical stream in China.</title>
        <authorList>
            <person name="Lu H."/>
        </authorList>
    </citation>
    <scope>NUCLEOTIDE SEQUENCE [LARGE SCALE GENOMIC DNA]</scope>
    <source>
        <strain evidence="13 14">FT55W</strain>
    </source>
</reference>
<dbReference type="Proteomes" id="UP000450012">
    <property type="component" value="Unassembled WGS sequence"/>
</dbReference>
<dbReference type="NCBIfam" id="TIGR01843">
    <property type="entry name" value="type_I_hlyD"/>
    <property type="match status" value="1"/>
</dbReference>
<dbReference type="Gene3D" id="2.40.50.100">
    <property type="match status" value="1"/>
</dbReference>
<dbReference type="AlphaFoldDB" id="A0A7X4GVK7"/>
<evidence type="ECO:0000256" key="4">
    <source>
        <dbReference type="ARBA" id="ARBA00022475"/>
    </source>
</evidence>
<dbReference type="Pfam" id="PF25973">
    <property type="entry name" value="BSH_CzcB"/>
    <property type="match status" value="1"/>
</dbReference>
<keyword evidence="6" id="KW-0812">Transmembrane</keyword>
<keyword evidence="5 9" id="KW-0997">Cell inner membrane</keyword>
<proteinExistence type="inferred from homology"/>
<evidence type="ECO:0000259" key="12">
    <source>
        <dbReference type="Pfam" id="PF26002"/>
    </source>
</evidence>
<keyword evidence="4 9" id="KW-1003">Cell membrane</keyword>
<feature type="domain" description="AprE-like beta-barrel" evidence="12">
    <location>
        <begin position="338"/>
        <end position="432"/>
    </location>
</feature>
<dbReference type="Pfam" id="PF26002">
    <property type="entry name" value="Beta-barrel_AprE"/>
    <property type="match status" value="1"/>
</dbReference>
<protein>
    <recommendedName>
        <fullName evidence="9">Membrane fusion protein (MFP) family protein</fullName>
    </recommendedName>
</protein>
<comment type="caution">
    <text evidence="13">The sequence shown here is derived from an EMBL/GenBank/DDBJ whole genome shotgun (WGS) entry which is preliminary data.</text>
</comment>
<dbReference type="PROSITE" id="PS00543">
    <property type="entry name" value="HLYD_FAMILY"/>
    <property type="match status" value="1"/>
</dbReference>
<evidence type="ECO:0000313" key="13">
    <source>
        <dbReference type="EMBL" id="MYM70406.1"/>
    </source>
</evidence>
<evidence type="ECO:0000256" key="10">
    <source>
        <dbReference type="SAM" id="Coils"/>
    </source>
</evidence>
<evidence type="ECO:0000313" key="14">
    <source>
        <dbReference type="Proteomes" id="UP000450012"/>
    </source>
</evidence>
<feature type="coiled-coil region" evidence="10">
    <location>
        <begin position="226"/>
        <end position="296"/>
    </location>
</feature>
<evidence type="ECO:0000256" key="3">
    <source>
        <dbReference type="ARBA" id="ARBA00022448"/>
    </source>
</evidence>
<dbReference type="GO" id="GO:0005886">
    <property type="term" value="C:plasma membrane"/>
    <property type="evidence" value="ECO:0007669"/>
    <property type="project" value="UniProtKB-SubCell"/>
</dbReference>
<dbReference type="InterPro" id="IPR058982">
    <property type="entry name" value="Beta-barrel_AprE"/>
</dbReference>
<dbReference type="PRINTS" id="PR01490">
    <property type="entry name" value="RTXTOXIND"/>
</dbReference>
<keyword evidence="8" id="KW-0472">Membrane</keyword>
<evidence type="ECO:0000259" key="11">
    <source>
        <dbReference type="Pfam" id="PF25973"/>
    </source>
</evidence>
<sequence>MEPANKSPLKLLKRGKKDETEIDFLPDADAIERGPLPRAVRLTLHTMLLAFVCFIIWACVSPVEKIVIAHGKLVNPLPNIVVQPLDTSIIQSIDVRVGQIVKKGQVLATLDPTFTAADETQLRVRLDSLDTQAAGLRAELSGKAGAVTGKASSDDAVLQAQLSSERKANYEAQKNKMDQNIARLKAGLETNKHDQSILAQRVKSLREVEAMQEQLMAEQFGAKMHLLEARDRRLEVERDMDLQRNKSIEMSRELASAESERAAFEKSWRQKSMEDLLNATRERDGINEQLTKADKRHKAVQMVAPADGVVLEIGKLSVGSIVREAEPLFTIVPLGAELEAEVQIDSMDVGFIKPGAAVHLKVDAFNFQEHGMLDGKVRFISQDSFKRDSADKGGGGLDQYYLSRIPYTGKLRKLTKGAQLMPGMTVTAEVVVGHRTVMSYLLFPLTRALDESIREP</sequence>
<dbReference type="RefSeq" id="WP_161016901.1">
    <property type="nucleotide sequence ID" value="NZ_WWCK01000009.1"/>
</dbReference>
<organism evidence="13 14">
    <name type="scientific">Duganella rivi</name>
    <dbReference type="NCBI Taxonomy" id="2666083"/>
    <lineage>
        <taxon>Bacteria</taxon>
        <taxon>Pseudomonadati</taxon>
        <taxon>Pseudomonadota</taxon>
        <taxon>Betaproteobacteria</taxon>
        <taxon>Burkholderiales</taxon>
        <taxon>Oxalobacteraceae</taxon>
        <taxon>Telluria group</taxon>
        <taxon>Duganella</taxon>
    </lineage>
</organism>
<dbReference type="InterPro" id="IPR010129">
    <property type="entry name" value="T1SS_HlyD"/>
</dbReference>
<evidence type="ECO:0000256" key="7">
    <source>
        <dbReference type="ARBA" id="ARBA00022989"/>
    </source>
</evidence>
<evidence type="ECO:0000256" key="9">
    <source>
        <dbReference type="RuleBase" id="RU365093"/>
    </source>
</evidence>
<dbReference type="GO" id="GO:0009306">
    <property type="term" value="P:protein secretion"/>
    <property type="evidence" value="ECO:0007669"/>
    <property type="project" value="InterPro"/>
</dbReference>
<dbReference type="Gene3D" id="2.40.30.170">
    <property type="match status" value="1"/>
</dbReference>
<dbReference type="InterPro" id="IPR006144">
    <property type="entry name" value="Secretion_HlyD_CS"/>
</dbReference>
<dbReference type="PANTHER" id="PTHR30386:SF26">
    <property type="entry name" value="TRANSPORT PROTEIN COMB"/>
    <property type="match status" value="1"/>
</dbReference>
<comment type="subcellular location">
    <subcellularLocation>
        <location evidence="1 9">Cell inner membrane</location>
        <topology evidence="1 9">Single-pass membrane protein</topology>
    </subcellularLocation>
</comment>
<evidence type="ECO:0000256" key="8">
    <source>
        <dbReference type="ARBA" id="ARBA00023136"/>
    </source>
</evidence>
<evidence type="ECO:0000256" key="1">
    <source>
        <dbReference type="ARBA" id="ARBA00004377"/>
    </source>
</evidence>
<keyword evidence="7" id="KW-1133">Transmembrane helix</keyword>
<dbReference type="InterPro" id="IPR050739">
    <property type="entry name" value="MFP"/>
</dbReference>
<gene>
    <name evidence="13" type="ORF">GTP45_26890</name>
</gene>